<dbReference type="OrthoDB" id="434972at2759"/>
<dbReference type="InterPro" id="IPR044878">
    <property type="entry name" value="UbiA_sf"/>
</dbReference>
<dbReference type="InterPro" id="IPR000537">
    <property type="entry name" value="UbiA_prenyltransferase"/>
</dbReference>
<dbReference type="PANTHER" id="PTHR42723">
    <property type="entry name" value="CHLOROPHYLL SYNTHASE"/>
    <property type="match status" value="1"/>
</dbReference>
<dbReference type="GO" id="GO:0016765">
    <property type="term" value="F:transferase activity, transferring alkyl or aryl (other than methyl) groups"/>
    <property type="evidence" value="ECO:0007669"/>
    <property type="project" value="InterPro"/>
</dbReference>
<evidence type="ECO:0000256" key="2">
    <source>
        <dbReference type="ARBA" id="ARBA00022692"/>
    </source>
</evidence>
<dbReference type="InterPro" id="IPR050475">
    <property type="entry name" value="Prenyltransferase_related"/>
</dbReference>
<keyword evidence="7" id="KW-1185">Reference proteome</keyword>
<feature type="transmembrane region" description="Helical" evidence="5">
    <location>
        <begin position="211"/>
        <end position="230"/>
    </location>
</feature>
<reference evidence="6 7" key="1">
    <citation type="journal article" date="2017" name="Mol. Ecol.">
        <title>Comparative and population genomic landscape of Phellinus noxius: A hypervariable fungus causing root rot in trees.</title>
        <authorList>
            <person name="Chung C.L."/>
            <person name="Lee T.J."/>
            <person name="Akiba M."/>
            <person name="Lee H.H."/>
            <person name="Kuo T.H."/>
            <person name="Liu D."/>
            <person name="Ke H.M."/>
            <person name="Yokoi T."/>
            <person name="Roa M.B."/>
            <person name="Lu M.J."/>
            <person name="Chang Y.Y."/>
            <person name="Ann P.J."/>
            <person name="Tsai J.N."/>
            <person name="Chen C.Y."/>
            <person name="Tzean S.S."/>
            <person name="Ota Y."/>
            <person name="Hattori T."/>
            <person name="Sahashi N."/>
            <person name="Liou R.F."/>
            <person name="Kikuchi T."/>
            <person name="Tsai I.J."/>
        </authorList>
    </citation>
    <scope>NUCLEOTIDE SEQUENCE [LARGE SCALE GENOMIC DNA]</scope>
    <source>
        <strain evidence="6 7">FFPRI411160</strain>
    </source>
</reference>
<dbReference type="CDD" id="cd13965">
    <property type="entry name" value="PT_UbiA_3"/>
    <property type="match status" value="1"/>
</dbReference>
<evidence type="ECO:0000256" key="5">
    <source>
        <dbReference type="SAM" id="Phobius"/>
    </source>
</evidence>
<protein>
    <recommendedName>
        <fullName evidence="8">UbiA prenyltransferase family</fullName>
    </recommendedName>
</protein>
<evidence type="ECO:0000256" key="3">
    <source>
        <dbReference type="ARBA" id="ARBA00022989"/>
    </source>
</evidence>
<dbReference type="Pfam" id="PF01040">
    <property type="entry name" value="UbiA"/>
    <property type="match status" value="1"/>
</dbReference>
<proteinExistence type="predicted"/>
<dbReference type="GO" id="GO:0016020">
    <property type="term" value="C:membrane"/>
    <property type="evidence" value="ECO:0007669"/>
    <property type="project" value="UniProtKB-SubCell"/>
</dbReference>
<dbReference type="AlphaFoldDB" id="A0A286U5L7"/>
<feature type="transmembrane region" description="Helical" evidence="5">
    <location>
        <begin position="236"/>
        <end position="253"/>
    </location>
</feature>
<evidence type="ECO:0000256" key="1">
    <source>
        <dbReference type="ARBA" id="ARBA00004141"/>
    </source>
</evidence>
<organism evidence="6 7">
    <name type="scientific">Pyrrhoderma noxium</name>
    <dbReference type="NCBI Taxonomy" id="2282107"/>
    <lineage>
        <taxon>Eukaryota</taxon>
        <taxon>Fungi</taxon>
        <taxon>Dikarya</taxon>
        <taxon>Basidiomycota</taxon>
        <taxon>Agaricomycotina</taxon>
        <taxon>Agaricomycetes</taxon>
        <taxon>Hymenochaetales</taxon>
        <taxon>Hymenochaetaceae</taxon>
        <taxon>Pyrrhoderma</taxon>
    </lineage>
</organism>
<feature type="transmembrane region" description="Helical" evidence="5">
    <location>
        <begin position="113"/>
        <end position="130"/>
    </location>
</feature>
<evidence type="ECO:0000313" key="7">
    <source>
        <dbReference type="Proteomes" id="UP000217199"/>
    </source>
</evidence>
<sequence length="287" mass="32473">MLSLFHFLSYHAWSAFLFTKSDIKTILIPITCLSVFSAPLASFSQLPPTMFWIWLQLLQVDVSNQVLDPEEDLKNKPYRPLPAKRISYKAAYILRWVLPVICLLWSASYSKEVFYASLANCIATFVYHELGFAAGHWFGRNLLNTIGYASFEVGACLIAGRDIHSLDRIAWVSILCSAGIITTTIHAQDFKDTEGDKLVGRHTLPLEHPIFARYIIFIAVLSWSVILSMVWALSTVSATAFTLLGCAVGLRFLTKRSIKNDERSYYLYNVWLSLAMSLPAYSQLVRI</sequence>
<evidence type="ECO:0000313" key="6">
    <source>
        <dbReference type="EMBL" id="PAV14865.1"/>
    </source>
</evidence>
<keyword evidence="2 5" id="KW-0812">Transmembrane</keyword>
<comment type="caution">
    <text evidence="6">The sequence shown here is derived from an EMBL/GenBank/DDBJ whole genome shotgun (WGS) entry which is preliminary data.</text>
</comment>
<dbReference type="PANTHER" id="PTHR42723:SF1">
    <property type="entry name" value="CHLOROPHYLL SYNTHASE, CHLOROPLASTIC"/>
    <property type="match status" value="1"/>
</dbReference>
<keyword evidence="4 5" id="KW-0472">Membrane</keyword>
<evidence type="ECO:0000256" key="4">
    <source>
        <dbReference type="ARBA" id="ARBA00023136"/>
    </source>
</evidence>
<dbReference type="InParanoid" id="A0A286U5L7"/>
<gene>
    <name evidence="6" type="ORF">PNOK_0941800</name>
</gene>
<dbReference type="STRING" id="2282107.A0A286U5L7"/>
<evidence type="ECO:0008006" key="8">
    <source>
        <dbReference type="Google" id="ProtNLM"/>
    </source>
</evidence>
<name>A0A286U5L7_9AGAM</name>
<feature type="transmembrane region" description="Helical" evidence="5">
    <location>
        <begin position="265"/>
        <end position="284"/>
    </location>
</feature>
<feature type="transmembrane region" description="Helical" evidence="5">
    <location>
        <begin position="86"/>
        <end position="107"/>
    </location>
</feature>
<accession>A0A286U5L7</accession>
<keyword evidence="3 5" id="KW-1133">Transmembrane helix</keyword>
<dbReference type="EMBL" id="NBII01000011">
    <property type="protein sequence ID" value="PAV14865.1"/>
    <property type="molecule type" value="Genomic_DNA"/>
</dbReference>
<feature type="transmembrane region" description="Helical" evidence="5">
    <location>
        <begin position="26"/>
        <end position="46"/>
    </location>
</feature>
<dbReference type="Proteomes" id="UP000217199">
    <property type="component" value="Unassembled WGS sequence"/>
</dbReference>
<comment type="subcellular location">
    <subcellularLocation>
        <location evidence="1">Membrane</location>
        <topology evidence="1">Multi-pass membrane protein</topology>
    </subcellularLocation>
</comment>
<dbReference type="Gene3D" id="1.10.357.140">
    <property type="entry name" value="UbiA prenyltransferase"/>
    <property type="match status" value="1"/>
</dbReference>